<feature type="coiled-coil region" evidence="7">
    <location>
        <begin position="51"/>
        <end position="89"/>
    </location>
</feature>
<evidence type="ECO:0000256" key="2">
    <source>
        <dbReference type="ARBA" id="ARBA00006602"/>
    </source>
</evidence>
<comment type="similarity">
    <text evidence="2">Belongs to the FliH family.</text>
</comment>
<keyword evidence="4" id="KW-1005">Bacterial flagellum biogenesis</keyword>
<evidence type="ECO:0000313" key="10">
    <source>
        <dbReference type="Proteomes" id="UP000228680"/>
    </source>
</evidence>
<evidence type="ECO:0000259" key="8">
    <source>
        <dbReference type="Pfam" id="PF02108"/>
    </source>
</evidence>
<dbReference type="AlphaFoldDB" id="A0A2M9F0R7"/>
<evidence type="ECO:0000256" key="6">
    <source>
        <dbReference type="ARBA" id="ARBA00023225"/>
    </source>
</evidence>
<keyword evidence="10" id="KW-1185">Reference proteome</keyword>
<feature type="domain" description="Flagellar assembly protein FliH/Type III secretion system HrpE" evidence="8">
    <location>
        <begin position="114"/>
        <end position="241"/>
    </location>
</feature>
<dbReference type="GO" id="GO:0005829">
    <property type="term" value="C:cytosol"/>
    <property type="evidence" value="ECO:0007669"/>
    <property type="project" value="TreeGrafter"/>
</dbReference>
<keyword evidence="5" id="KW-0653">Protein transport</keyword>
<evidence type="ECO:0000313" key="9">
    <source>
        <dbReference type="EMBL" id="PJK17040.1"/>
    </source>
</evidence>
<evidence type="ECO:0000256" key="5">
    <source>
        <dbReference type="ARBA" id="ARBA00022927"/>
    </source>
</evidence>
<dbReference type="PANTHER" id="PTHR34982">
    <property type="entry name" value="YOP PROTEINS TRANSLOCATION PROTEIN L"/>
    <property type="match status" value="1"/>
</dbReference>
<evidence type="ECO:0000256" key="7">
    <source>
        <dbReference type="SAM" id="Coils"/>
    </source>
</evidence>
<keyword evidence="3" id="KW-0813">Transport</keyword>
<keyword evidence="7" id="KW-0175">Coiled coil</keyword>
<dbReference type="GO" id="GO:0044781">
    <property type="term" value="P:bacterial-type flagellum organization"/>
    <property type="evidence" value="ECO:0007669"/>
    <property type="project" value="UniProtKB-KW"/>
</dbReference>
<evidence type="ECO:0000256" key="4">
    <source>
        <dbReference type="ARBA" id="ARBA00022795"/>
    </source>
</evidence>
<proteinExistence type="inferred from homology"/>
<dbReference type="GO" id="GO:0015031">
    <property type="term" value="P:protein transport"/>
    <property type="evidence" value="ECO:0007669"/>
    <property type="project" value="UniProtKB-KW"/>
</dbReference>
<dbReference type="Pfam" id="PF02108">
    <property type="entry name" value="FliH"/>
    <property type="match status" value="1"/>
</dbReference>
<accession>A0A2M9F0R7</accession>
<dbReference type="PANTHER" id="PTHR34982:SF1">
    <property type="entry name" value="FLAGELLAR ASSEMBLY PROTEIN FLIH"/>
    <property type="match status" value="1"/>
</dbReference>
<dbReference type="EMBL" id="PCGR01000002">
    <property type="protein sequence ID" value="PJK17040.1"/>
    <property type="molecule type" value="Genomic_DNA"/>
</dbReference>
<organism evidence="9 10">
    <name type="scientific">Chryseomicrobium excrementi</name>
    <dbReference type="NCBI Taxonomy" id="2041346"/>
    <lineage>
        <taxon>Bacteria</taxon>
        <taxon>Bacillati</taxon>
        <taxon>Bacillota</taxon>
        <taxon>Bacilli</taxon>
        <taxon>Bacillales</taxon>
        <taxon>Caryophanaceae</taxon>
        <taxon>Chryseomicrobium</taxon>
    </lineage>
</organism>
<dbReference type="OrthoDB" id="19020at2"/>
<protein>
    <recommendedName>
        <fullName evidence="8">Flagellar assembly protein FliH/Type III secretion system HrpE domain-containing protein</fullName>
    </recommendedName>
</protein>
<evidence type="ECO:0000256" key="3">
    <source>
        <dbReference type="ARBA" id="ARBA00022448"/>
    </source>
</evidence>
<gene>
    <name evidence="9" type="ORF">CQS04_07750</name>
</gene>
<dbReference type="InterPro" id="IPR051472">
    <property type="entry name" value="T3SS_Stator/FliH"/>
</dbReference>
<comment type="function">
    <text evidence="1">Needed for flagellar regrowth and assembly.</text>
</comment>
<keyword evidence="6" id="KW-1006">Bacterial flagellum protein export</keyword>
<name>A0A2M9F0R7_9BACL</name>
<comment type="caution">
    <text evidence="9">The sequence shown here is derived from an EMBL/GenBank/DDBJ whole genome shotgun (WGS) entry which is preliminary data.</text>
</comment>
<evidence type="ECO:0000256" key="1">
    <source>
        <dbReference type="ARBA" id="ARBA00003041"/>
    </source>
</evidence>
<dbReference type="InterPro" id="IPR018035">
    <property type="entry name" value="Flagellar_FliH/T3SS_HrpE"/>
</dbReference>
<sequence>MLKGMMSLRNVVRIQSAPVNVKEIPVMWSGLTLSPNESVEESDFPSPEKVRDELLTEIHELRNQLAKERELAMQEVERETKERAEQLKRDAWEAGYTNGKQQAEQEVDAILTAQLERIEQIQKQFTEERKRYVLQSEEQLIEISMQLARKLIGQALQSQPGEVARLVKKHLKQVEDAQEITLHVSLEDFDWIKEQREELESLLPAFTPFVILPVKELKRGDLMIHTQASRYDARIDSQLSEIKSHFMTLAEENVDAYLESNTVS</sequence>
<dbReference type="Proteomes" id="UP000228680">
    <property type="component" value="Unassembled WGS sequence"/>
</dbReference>
<reference evidence="9 10" key="1">
    <citation type="submission" date="2017-10" db="EMBL/GenBank/DDBJ databases">
        <title>Draft genome of Chryseomicrobium casticus sp. nov.</title>
        <authorList>
            <person name="Chakraborty R."/>
            <person name="Saha T."/>
        </authorList>
    </citation>
    <scope>NUCLEOTIDE SEQUENCE [LARGE SCALE GENOMIC DNA]</scope>
    <source>
        <strain evidence="9 10">ET03</strain>
    </source>
</reference>